<dbReference type="InterPro" id="IPR001810">
    <property type="entry name" value="F-box_dom"/>
</dbReference>
<evidence type="ECO:0000259" key="1">
    <source>
        <dbReference type="PROSITE" id="PS50181"/>
    </source>
</evidence>
<dbReference type="SUPFAM" id="SSF81383">
    <property type="entry name" value="F-box domain"/>
    <property type="match status" value="1"/>
</dbReference>
<dbReference type="PANTHER" id="PTHR38926">
    <property type="entry name" value="F-BOX DOMAIN CONTAINING PROTEIN, EXPRESSED"/>
    <property type="match status" value="1"/>
</dbReference>
<dbReference type="Pfam" id="PF12937">
    <property type="entry name" value="F-box-like"/>
    <property type="match status" value="1"/>
</dbReference>
<reference evidence="2 3" key="1">
    <citation type="submission" date="2015-07" db="EMBL/GenBank/DDBJ databases">
        <authorList>
            <person name="Noorani M."/>
        </authorList>
    </citation>
    <scope>NUCLEOTIDE SEQUENCE [LARGE SCALE GENOMIC DNA]</scope>
    <source>
        <strain evidence="2">BBA 69670</strain>
    </source>
</reference>
<dbReference type="InterPro" id="IPR036047">
    <property type="entry name" value="F-box-like_dom_sf"/>
</dbReference>
<sequence length="474" mass="53709">MSPSSQPMQFGSLPLEVLQTILRLVPRDSLVPASLVCKTWRSITLPILYESLGFPRQVDENERQTEFFRRIIDESENEDEKGYTFRLSSCVKRLRIESTMDEQGLEFFSSAVVELKNLEHLGWTVSCLQEVEWYATLVLLCQELPKLQSLSLTMAQNDIPLGDLDECVAFTNLRELSITFDGLTGYEDPDDELPHTIVQLIRGARNIESLCLKFEEDDENGAAPWGSIDLFSELASEHFPNLRTLHIYSQHLVPIDNYSGPEFRQFLQNHSQLEKIHLLTGGYDNCAKFLNPPPLIVTPTDMEKMMPSIRHFAGPGLLVGALLKSKLAKQIELLEFHEPATVELGLLSDLIPELDSSNLPLSRLKGLVIFTSGAEEVSEWEIVLNALSKLATRMPVLQELLLCPSEKPSPEALDGLLHILDHLLHLRRLVIHAQGYPIAWFRDDVTQRFYQRAKGLCPLLDTENTGDPVFHMRI</sequence>
<evidence type="ECO:0000313" key="3">
    <source>
        <dbReference type="Proteomes" id="UP000044841"/>
    </source>
</evidence>
<proteinExistence type="predicted"/>
<organism evidence="2 3">
    <name type="scientific">Rhizoctonia solani</name>
    <dbReference type="NCBI Taxonomy" id="456999"/>
    <lineage>
        <taxon>Eukaryota</taxon>
        <taxon>Fungi</taxon>
        <taxon>Dikarya</taxon>
        <taxon>Basidiomycota</taxon>
        <taxon>Agaricomycotina</taxon>
        <taxon>Agaricomycetes</taxon>
        <taxon>Cantharellales</taxon>
        <taxon>Ceratobasidiaceae</taxon>
        <taxon>Rhizoctonia</taxon>
    </lineage>
</organism>
<name>A0A0K6G2R6_9AGAM</name>
<dbReference type="CDD" id="cd09917">
    <property type="entry name" value="F-box_SF"/>
    <property type="match status" value="1"/>
</dbReference>
<evidence type="ECO:0000313" key="2">
    <source>
        <dbReference type="EMBL" id="CUA72532.1"/>
    </source>
</evidence>
<keyword evidence="3" id="KW-1185">Reference proteome</keyword>
<feature type="domain" description="F-box" evidence="1">
    <location>
        <begin position="7"/>
        <end position="52"/>
    </location>
</feature>
<dbReference type="Gene3D" id="1.20.1280.50">
    <property type="match status" value="1"/>
</dbReference>
<dbReference type="Proteomes" id="UP000044841">
    <property type="component" value="Unassembled WGS sequence"/>
</dbReference>
<dbReference type="SUPFAM" id="SSF52047">
    <property type="entry name" value="RNI-like"/>
    <property type="match status" value="1"/>
</dbReference>
<dbReference type="PROSITE" id="PS50181">
    <property type="entry name" value="FBOX"/>
    <property type="match status" value="1"/>
</dbReference>
<dbReference type="Gene3D" id="3.80.10.10">
    <property type="entry name" value="Ribonuclease Inhibitor"/>
    <property type="match status" value="1"/>
</dbReference>
<dbReference type="InterPro" id="IPR032675">
    <property type="entry name" value="LRR_dom_sf"/>
</dbReference>
<dbReference type="PANTHER" id="PTHR38926:SF5">
    <property type="entry name" value="F-BOX AND LEUCINE-RICH REPEAT PROTEIN 6"/>
    <property type="match status" value="1"/>
</dbReference>
<accession>A0A0K6G2R6</accession>
<dbReference type="EMBL" id="CYGV01001290">
    <property type="protein sequence ID" value="CUA72532.1"/>
    <property type="molecule type" value="Genomic_DNA"/>
</dbReference>
<gene>
    <name evidence="2" type="ORF">RSOLAG22IIIB_04930</name>
</gene>
<dbReference type="AlphaFoldDB" id="A0A0K6G2R6"/>
<protein>
    <submittedName>
        <fullName evidence="2">Protein DIA2</fullName>
    </submittedName>
</protein>